<keyword evidence="6" id="KW-1185">Reference proteome</keyword>
<evidence type="ECO:0000256" key="3">
    <source>
        <dbReference type="ARBA" id="ARBA00022679"/>
    </source>
</evidence>
<dbReference type="SMART" id="SM00825">
    <property type="entry name" value="PKS_KS"/>
    <property type="match status" value="1"/>
</dbReference>
<dbReference type="Pfam" id="PF02801">
    <property type="entry name" value="Ketoacyl-synt_C"/>
    <property type="match status" value="1"/>
</dbReference>
<evidence type="ECO:0000313" key="5">
    <source>
        <dbReference type="EMBL" id="KAF2072669.1"/>
    </source>
</evidence>
<evidence type="ECO:0000313" key="6">
    <source>
        <dbReference type="Proteomes" id="UP000695562"/>
    </source>
</evidence>
<sequence>MNYQFRNRNKVAVIGIGLRLPGNSNSPQELWNNIKNKFDGVVEIPKDRLSENFYNIGYNGNNKGGFIDLNEWLSFDPLFFGIKPSDAETMDPQQRMLLKLTYEALEDAHINPIDIRGSNTSVFIGCYSLDYKLQLVNDGPLLQQESSYHALANRVSHVFDFRGASLTLDTACSSSINAFSLGFKSIECGDNDLSIVGGVGMIFNNDNYEYLTLTGAISPDGRCKSFDASANGFTRSEGCTLFVLKNLDKAIADGDTIYSVVESVNSNSDGNYEKENFNSPSPLAQVENIKSALSKGNIDPSDIFYFECHGTGTIAGDNMETKALSMVFKDNHSPNHPLYIGSIKSNIGHTEATSGACGIAKACLMLKNRSLAPNIHFNTPNPNIDFKNWNLSVVTECQPFPTDKKILIGINSFGITGSNGCVILSEFNSNSQDNNKNSNDNRNISNSNNLLIPLSSNSKESLNRYQSLIFDKEFIHQVGDKLDFNDFSKYHILSKPTNYTQRSVINSDSNWDSFSNSSTIISGEKEIISNMFNINNNPFVVFVYCGQGPQWNRMGADLYLKHKVFKDTIDSIDLELSKHFGYSIWEKLINTNDEESIHDPLLAQPSIFLFQCALTELYKQWNVNPNIITGH</sequence>
<dbReference type="SUPFAM" id="SSF52151">
    <property type="entry name" value="FabD/lysophospholipase-like"/>
    <property type="match status" value="1"/>
</dbReference>
<dbReference type="Proteomes" id="UP000695562">
    <property type="component" value="Unassembled WGS sequence"/>
</dbReference>
<dbReference type="AlphaFoldDB" id="A0A8J4PU15"/>
<dbReference type="PANTHER" id="PTHR45681:SF6">
    <property type="entry name" value="POLYKETIDE SYNTHASE 37"/>
    <property type="match status" value="1"/>
</dbReference>
<dbReference type="InterPro" id="IPR014030">
    <property type="entry name" value="Ketoacyl_synth_N"/>
</dbReference>
<evidence type="ECO:0000259" key="4">
    <source>
        <dbReference type="PROSITE" id="PS52004"/>
    </source>
</evidence>
<keyword evidence="1" id="KW-0596">Phosphopantetheine</keyword>
<accession>A0A8J4PU15</accession>
<dbReference type="InterPro" id="IPR032821">
    <property type="entry name" value="PKS_assoc"/>
</dbReference>
<dbReference type="CDD" id="cd00833">
    <property type="entry name" value="PKS"/>
    <property type="match status" value="1"/>
</dbReference>
<proteinExistence type="predicted"/>
<dbReference type="Pfam" id="PF16197">
    <property type="entry name" value="KAsynt_C_assoc"/>
    <property type="match status" value="1"/>
</dbReference>
<dbReference type="Pfam" id="PF00698">
    <property type="entry name" value="Acyl_transf_1"/>
    <property type="match status" value="1"/>
</dbReference>
<name>A0A8J4PU15_9MYCE</name>
<dbReference type="OrthoDB" id="329835at2759"/>
<dbReference type="GO" id="GO:0016746">
    <property type="term" value="F:acyltransferase activity"/>
    <property type="evidence" value="ECO:0007669"/>
    <property type="project" value="InterPro"/>
</dbReference>
<dbReference type="InterPro" id="IPR016039">
    <property type="entry name" value="Thiolase-like"/>
</dbReference>
<evidence type="ECO:0000256" key="2">
    <source>
        <dbReference type="ARBA" id="ARBA00022553"/>
    </source>
</evidence>
<dbReference type="InterPro" id="IPR001227">
    <property type="entry name" value="Ac_transferase_dom_sf"/>
</dbReference>
<reference evidence="5" key="1">
    <citation type="submission" date="2020-01" db="EMBL/GenBank/DDBJ databases">
        <title>Development of genomics and gene disruption for Polysphondylium violaceum indicates a role for the polyketide synthase stlB in stalk morphogenesis.</title>
        <authorList>
            <person name="Narita B."/>
            <person name="Kawabe Y."/>
            <person name="Kin K."/>
            <person name="Saito T."/>
            <person name="Gibbs R."/>
            <person name="Kuspa A."/>
            <person name="Muzny D."/>
            <person name="Queller D."/>
            <person name="Richards S."/>
            <person name="Strassman J."/>
            <person name="Sucgang R."/>
            <person name="Worley K."/>
            <person name="Schaap P."/>
        </authorList>
    </citation>
    <scope>NUCLEOTIDE SEQUENCE</scope>
    <source>
        <strain evidence="5">QSvi11</strain>
    </source>
</reference>
<organism evidence="5 6">
    <name type="scientific">Polysphondylium violaceum</name>
    <dbReference type="NCBI Taxonomy" id="133409"/>
    <lineage>
        <taxon>Eukaryota</taxon>
        <taxon>Amoebozoa</taxon>
        <taxon>Evosea</taxon>
        <taxon>Eumycetozoa</taxon>
        <taxon>Dictyostelia</taxon>
        <taxon>Dictyosteliales</taxon>
        <taxon>Dictyosteliaceae</taxon>
        <taxon>Polysphondylium</taxon>
    </lineage>
</organism>
<dbReference type="EMBL" id="AJWJ01000258">
    <property type="protein sequence ID" value="KAF2072669.1"/>
    <property type="molecule type" value="Genomic_DNA"/>
</dbReference>
<feature type="non-terminal residue" evidence="5">
    <location>
        <position position="631"/>
    </location>
</feature>
<protein>
    <recommendedName>
        <fullName evidence="4">Ketosynthase family 3 (KS3) domain-containing protein</fullName>
    </recommendedName>
</protein>
<keyword evidence="2" id="KW-0597">Phosphoprotein</keyword>
<evidence type="ECO:0000256" key="1">
    <source>
        <dbReference type="ARBA" id="ARBA00022450"/>
    </source>
</evidence>
<dbReference type="Gene3D" id="3.40.366.10">
    <property type="entry name" value="Malonyl-Coenzyme A Acyl Carrier Protein, domain 2"/>
    <property type="match status" value="1"/>
</dbReference>
<dbReference type="InterPro" id="IPR020841">
    <property type="entry name" value="PKS_Beta-ketoAc_synthase_dom"/>
</dbReference>
<dbReference type="SUPFAM" id="SSF53901">
    <property type="entry name" value="Thiolase-like"/>
    <property type="match status" value="1"/>
</dbReference>
<comment type="caution">
    <text evidence="5">The sequence shown here is derived from an EMBL/GenBank/DDBJ whole genome shotgun (WGS) entry which is preliminary data.</text>
</comment>
<dbReference type="InterPro" id="IPR014043">
    <property type="entry name" value="Acyl_transferase_dom"/>
</dbReference>
<dbReference type="Gene3D" id="3.40.47.10">
    <property type="match status" value="1"/>
</dbReference>
<dbReference type="InterPro" id="IPR016035">
    <property type="entry name" value="Acyl_Trfase/lysoPLipase"/>
</dbReference>
<feature type="domain" description="Ketosynthase family 3 (KS3)" evidence="4">
    <location>
        <begin position="8"/>
        <end position="426"/>
    </location>
</feature>
<dbReference type="Pfam" id="PF00109">
    <property type="entry name" value="ketoacyl-synt"/>
    <property type="match status" value="1"/>
</dbReference>
<gene>
    <name evidence="5" type="ORF">CYY_006003</name>
</gene>
<dbReference type="PROSITE" id="PS52004">
    <property type="entry name" value="KS3_2"/>
    <property type="match status" value="1"/>
</dbReference>
<dbReference type="PANTHER" id="PTHR45681">
    <property type="entry name" value="POLYKETIDE SYNTHASE 44-RELATED"/>
    <property type="match status" value="1"/>
</dbReference>
<dbReference type="InterPro" id="IPR014031">
    <property type="entry name" value="Ketoacyl_synth_C"/>
</dbReference>
<keyword evidence="3" id="KW-0808">Transferase</keyword>
<dbReference type="InterPro" id="IPR050444">
    <property type="entry name" value="Polyketide_Synthase"/>
</dbReference>